<dbReference type="PANTHER" id="PTHR10682">
    <property type="entry name" value="POLY A POLYMERASE"/>
    <property type="match status" value="1"/>
</dbReference>
<feature type="domain" description="Poly(A) polymerase central" evidence="17">
    <location>
        <begin position="221"/>
        <end position="364"/>
    </location>
</feature>
<feature type="binding site" evidence="13">
    <location>
        <position position="239"/>
    </location>
    <ligand>
        <name>ATP</name>
        <dbReference type="ChEBI" id="CHEBI:30616"/>
    </ligand>
</feature>
<comment type="cofactor">
    <cofactor evidence="1">
        <name>Mn(2+)</name>
        <dbReference type="ChEBI" id="CHEBI:29035"/>
    </cofactor>
</comment>
<reference evidence="20" key="1">
    <citation type="submission" date="2025-08" db="UniProtKB">
        <authorList>
            <consortium name="RefSeq"/>
        </authorList>
    </citation>
    <scope>IDENTIFICATION</scope>
</reference>
<dbReference type="FunFam" id="1.10.1410.10:FF:000001">
    <property type="entry name" value="Putative poly(A) polymerase gamma"/>
    <property type="match status" value="1"/>
</dbReference>
<dbReference type="AlphaFoldDB" id="A0A9Y4N5E7"/>
<evidence type="ECO:0000256" key="11">
    <source>
        <dbReference type="ARBA" id="ARBA00048830"/>
    </source>
</evidence>
<dbReference type="FunFam" id="3.30.460.10:FF:000002">
    <property type="entry name" value="Poly(A) polymerase alpha, putative"/>
    <property type="match status" value="1"/>
</dbReference>
<feature type="compositionally biased region" description="Polar residues" evidence="15">
    <location>
        <begin position="549"/>
        <end position="562"/>
    </location>
</feature>
<comment type="catalytic activity">
    <reaction evidence="11 12">
        <text>RNA(n) + ATP = RNA(n)-3'-adenine ribonucleotide + diphosphate</text>
        <dbReference type="Rhea" id="RHEA:11332"/>
        <dbReference type="Rhea" id="RHEA-COMP:14527"/>
        <dbReference type="Rhea" id="RHEA-COMP:17347"/>
        <dbReference type="ChEBI" id="CHEBI:30616"/>
        <dbReference type="ChEBI" id="CHEBI:33019"/>
        <dbReference type="ChEBI" id="CHEBI:140395"/>
        <dbReference type="ChEBI" id="CHEBI:173115"/>
        <dbReference type="EC" id="2.7.7.19"/>
    </reaction>
</comment>
<evidence type="ECO:0000256" key="14">
    <source>
        <dbReference type="PIRSR" id="PIRSR018425-2"/>
    </source>
</evidence>
<keyword evidence="6 14" id="KW-0479">Metal-binding</keyword>
<feature type="region of interest" description="Disordered" evidence="15">
    <location>
        <begin position="517"/>
        <end position="657"/>
    </location>
</feature>
<dbReference type="SUPFAM" id="SSF55003">
    <property type="entry name" value="PAP/Archaeal CCA-adding enzyme, C-terminal domain"/>
    <property type="match status" value="1"/>
</dbReference>
<dbReference type="InterPro" id="IPR007010">
    <property type="entry name" value="PolA_pol_RNA-bd_dom"/>
</dbReference>
<dbReference type="GO" id="GO:0046872">
    <property type="term" value="F:metal ion binding"/>
    <property type="evidence" value="ECO:0007669"/>
    <property type="project" value="UniProtKB-KW"/>
</dbReference>
<evidence type="ECO:0000256" key="7">
    <source>
        <dbReference type="ARBA" id="ARBA00022741"/>
    </source>
</evidence>
<feature type="binding site" evidence="13">
    <location>
        <begin position="248"/>
        <end position="249"/>
    </location>
    <ligand>
        <name>ATP</name>
        <dbReference type="ChEBI" id="CHEBI:30616"/>
    </ligand>
</feature>
<sequence length="673" mass="76433">MVQKKNVASTSSAPVQPPPKWFGPSDPISQDFPEDNDLILTKKLTETLQSYDIYESKEELQRRERILKRLELLYKEWLQEMCDEMNVPEVVKDKVGGKILPFGSYHLGVHGKGADIDALCVGPGFLDRKEFFTSFFEKLKAQGEVKDIRAIEETYVPVIKLTYGGIEIDLVFGRLAQRSVPEKLNLLDDKYVQGIDKYCMRSLNGYRVTEEILQHVPNVHNFRIALRAIKLWAKKRNIYSNSLGFLGGVSWAILMARICQSYPNATSATLVIKFFKVYSMWIWPIPIHLHRVKNLLDPNIWNPNLNPSDRGHQMPIITPAYPQQNTSVNTSRFTVAVMMEEINRGHAIAQEIEQNKANWSKLFQTQDFFEKYQHYIVLEASYKTERQRLEWVGLVESKVRVLVRLLERNKQISMAHVYTKCSDERRKLNTKDEKSRTWLVGLELKEEMSMYLKDQLSCIFHNFTNIVHNLAENSKIHQDGASVSAGYVSGDDLLYTPKPKSTSESVTVPLSYTPTVIADKQGKKRRVESWSQTPTKKPKADKPPVSRNLLFQSPTPSTSASPFLTPKATKRAASPQPEMSTKKHKAAEKPTHDKKLTCSDKPTASVSPSPSPSPGVTPQDTRKPGAPALETQTRKPTYDSTRPAAELPNVPSHSNALVPDVKRAIKLHLIRRS</sequence>
<evidence type="ECO:0000256" key="15">
    <source>
        <dbReference type="SAM" id="MobiDB-lite"/>
    </source>
</evidence>
<dbReference type="InterPro" id="IPR007012">
    <property type="entry name" value="PolA_pol_cen_dom"/>
</dbReference>
<evidence type="ECO:0000256" key="9">
    <source>
        <dbReference type="ARBA" id="ARBA00022842"/>
    </source>
</evidence>
<accession>A0A9Y4N5E7</accession>
<dbReference type="Pfam" id="PF04928">
    <property type="entry name" value="PAP_central"/>
    <property type="match status" value="1"/>
</dbReference>
<dbReference type="GO" id="GO:0003723">
    <property type="term" value="F:RNA binding"/>
    <property type="evidence" value="ECO:0007669"/>
    <property type="project" value="UniProtKB-UniRule"/>
</dbReference>
<evidence type="ECO:0000256" key="3">
    <source>
        <dbReference type="ARBA" id="ARBA00010912"/>
    </source>
</evidence>
<dbReference type="Pfam" id="PF04926">
    <property type="entry name" value="PAP_RNA-bind"/>
    <property type="match status" value="1"/>
</dbReference>
<keyword evidence="8 12" id="KW-0067">ATP-binding</keyword>
<evidence type="ECO:0000259" key="18">
    <source>
        <dbReference type="Pfam" id="PF20750"/>
    </source>
</evidence>
<evidence type="ECO:0000259" key="17">
    <source>
        <dbReference type="Pfam" id="PF04928"/>
    </source>
</evidence>
<comment type="subcellular location">
    <subcellularLocation>
        <location evidence="2 12">Nucleus</location>
    </subcellularLocation>
</comment>
<feature type="domain" description="Poly(A) polymerase RNA-binding" evidence="16">
    <location>
        <begin position="367"/>
        <end position="435"/>
    </location>
</feature>
<feature type="binding site" evidence="13">
    <location>
        <begin position="115"/>
        <end position="117"/>
    </location>
    <ligand>
        <name>ATP</name>
        <dbReference type="ChEBI" id="CHEBI:30616"/>
    </ligand>
</feature>
<comment type="similarity">
    <text evidence="3 12">Belongs to the poly(A) polymerase family.</text>
</comment>
<dbReference type="RefSeq" id="XP_008294536.1">
    <property type="nucleotide sequence ID" value="XM_008296314.1"/>
</dbReference>
<protein>
    <recommendedName>
        <fullName evidence="12">Poly(A) polymerase</fullName>
        <ecNumber evidence="12">2.7.7.19</ecNumber>
    </recommendedName>
</protein>
<evidence type="ECO:0000259" key="16">
    <source>
        <dbReference type="Pfam" id="PF04926"/>
    </source>
</evidence>
<evidence type="ECO:0000256" key="1">
    <source>
        <dbReference type="ARBA" id="ARBA00001936"/>
    </source>
</evidence>
<keyword evidence="19" id="KW-1185">Reference proteome</keyword>
<dbReference type="GeneID" id="103368067"/>
<feature type="binding site" evidence="14">
    <location>
        <position position="117"/>
    </location>
    <ligand>
        <name>Mg(2+)</name>
        <dbReference type="ChEBI" id="CHEBI:18420"/>
        <label>2</label>
        <note>catalytic</note>
    </ligand>
</feature>
<evidence type="ECO:0000256" key="13">
    <source>
        <dbReference type="PIRSR" id="PIRSR018425-1"/>
    </source>
</evidence>
<name>A0A9Y4N5E7_9TELE</name>
<evidence type="ECO:0000256" key="8">
    <source>
        <dbReference type="ARBA" id="ARBA00022840"/>
    </source>
</evidence>
<feature type="compositionally biased region" description="Polar residues" evidence="15">
    <location>
        <begin position="1"/>
        <end position="14"/>
    </location>
</feature>
<keyword evidence="4 12" id="KW-0507">mRNA processing</keyword>
<dbReference type="GO" id="GO:0005634">
    <property type="term" value="C:nucleus"/>
    <property type="evidence" value="ECO:0007669"/>
    <property type="project" value="UniProtKB-SubCell"/>
</dbReference>
<feature type="binding site" evidence="13">
    <location>
        <position position="230"/>
    </location>
    <ligand>
        <name>ATP</name>
        <dbReference type="ChEBI" id="CHEBI:30616"/>
    </ligand>
</feature>
<evidence type="ECO:0000313" key="20">
    <source>
        <dbReference type="RefSeq" id="XP_008294536.1"/>
    </source>
</evidence>
<evidence type="ECO:0000256" key="6">
    <source>
        <dbReference type="ARBA" id="ARBA00022723"/>
    </source>
</evidence>
<dbReference type="InterPro" id="IPR014492">
    <property type="entry name" value="PolyA_polymerase"/>
</dbReference>
<dbReference type="GO" id="GO:0005524">
    <property type="term" value="F:ATP binding"/>
    <property type="evidence" value="ECO:0007669"/>
    <property type="project" value="UniProtKB-UniRule"/>
</dbReference>
<feature type="binding site" evidence="14">
    <location>
        <position position="117"/>
    </location>
    <ligand>
        <name>Mg(2+)</name>
        <dbReference type="ChEBI" id="CHEBI:18420"/>
        <label>1</label>
        <note>catalytic</note>
    </ligand>
</feature>
<dbReference type="EC" id="2.7.7.19" evidence="12"/>
<proteinExistence type="inferred from homology"/>
<dbReference type="SUPFAM" id="SSF81301">
    <property type="entry name" value="Nucleotidyltransferase"/>
    <property type="match status" value="1"/>
</dbReference>
<dbReference type="InterPro" id="IPR043519">
    <property type="entry name" value="NT_sf"/>
</dbReference>
<dbReference type="GO" id="GO:0006397">
    <property type="term" value="P:mRNA processing"/>
    <property type="evidence" value="ECO:0007669"/>
    <property type="project" value="UniProtKB-KW"/>
</dbReference>
<evidence type="ECO:0000256" key="5">
    <source>
        <dbReference type="ARBA" id="ARBA00022679"/>
    </source>
</evidence>
<dbReference type="Gene3D" id="1.10.1410.10">
    <property type="match status" value="1"/>
</dbReference>
<evidence type="ECO:0000256" key="12">
    <source>
        <dbReference type="PIRNR" id="PIRNR018425"/>
    </source>
</evidence>
<feature type="binding site" evidence="13">
    <location>
        <begin position="102"/>
        <end position="104"/>
    </location>
    <ligand>
        <name>ATP</name>
        <dbReference type="ChEBI" id="CHEBI:30616"/>
    </ligand>
</feature>
<keyword evidence="9 14" id="KW-0460">Magnesium</keyword>
<feature type="domain" description="Poly(A) polymerase nucleotidyltransferase" evidence="18">
    <location>
        <begin position="23"/>
        <end position="216"/>
    </location>
</feature>
<dbReference type="PIRSF" id="PIRSF018425">
    <property type="entry name" value="PolyA_polymerase"/>
    <property type="match status" value="1"/>
</dbReference>
<gene>
    <name evidence="20" type="primary">LOC103368067</name>
</gene>
<feature type="binding site" evidence="14">
    <location>
        <position position="169"/>
    </location>
    <ligand>
        <name>Mg(2+)</name>
        <dbReference type="ChEBI" id="CHEBI:18420"/>
        <label>2</label>
        <note>catalytic</note>
    </ligand>
</feature>
<dbReference type="Proteomes" id="UP000694891">
    <property type="component" value="Unplaced"/>
</dbReference>
<keyword evidence="7 12" id="KW-0547">Nucleotide-binding</keyword>
<evidence type="ECO:0000313" key="19">
    <source>
        <dbReference type="Proteomes" id="UP000694891"/>
    </source>
</evidence>
<feature type="compositionally biased region" description="Basic and acidic residues" evidence="15">
    <location>
        <begin position="587"/>
        <end position="598"/>
    </location>
</feature>
<comment type="cofactor">
    <cofactor evidence="14">
        <name>Mg(2+)</name>
        <dbReference type="ChEBI" id="CHEBI:18420"/>
    </cofactor>
    <text evidence="14">Binds 2 magnesium ions. Also active with manganese.</text>
</comment>
<feature type="binding site" evidence="13">
    <location>
        <position position="169"/>
    </location>
    <ligand>
        <name>ATP</name>
        <dbReference type="ChEBI" id="CHEBI:30616"/>
    </ligand>
</feature>
<dbReference type="Pfam" id="PF20750">
    <property type="entry name" value="PAP_NTPase"/>
    <property type="match status" value="1"/>
</dbReference>
<dbReference type="SUPFAM" id="SSF81631">
    <property type="entry name" value="PAP/OAS1 substrate-binding domain"/>
    <property type="match status" value="1"/>
</dbReference>
<dbReference type="InterPro" id="IPR048840">
    <property type="entry name" value="PolA_pol_NTPase"/>
</dbReference>
<evidence type="ECO:0000256" key="2">
    <source>
        <dbReference type="ARBA" id="ARBA00004123"/>
    </source>
</evidence>
<dbReference type="InterPro" id="IPR011068">
    <property type="entry name" value="NuclTrfase_I-like_C"/>
</dbReference>
<comment type="function">
    <text evidence="12">Polymerase that creates the 3'-poly(A) tail of mRNA's.</text>
</comment>
<dbReference type="CDD" id="cd05402">
    <property type="entry name" value="NT_PAP_TUTase"/>
    <property type="match status" value="1"/>
</dbReference>
<feature type="binding site" evidence="14">
    <location>
        <position position="115"/>
    </location>
    <ligand>
        <name>Mg(2+)</name>
        <dbReference type="ChEBI" id="CHEBI:18420"/>
        <label>2</label>
        <note>catalytic</note>
    </ligand>
</feature>
<evidence type="ECO:0000256" key="4">
    <source>
        <dbReference type="ARBA" id="ARBA00022664"/>
    </source>
</evidence>
<dbReference type="Gene3D" id="3.30.70.590">
    <property type="entry name" value="Poly(A) polymerase predicted RNA binding domain"/>
    <property type="match status" value="1"/>
</dbReference>
<dbReference type="GO" id="GO:1990817">
    <property type="term" value="F:poly(A) RNA polymerase activity"/>
    <property type="evidence" value="ECO:0007669"/>
    <property type="project" value="UniProtKB-UniRule"/>
</dbReference>
<feature type="binding site" evidence="14">
    <location>
        <position position="115"/>
    </location>
    <ligand>
        <name>Mg(2+)</name>
        <dbReference type="ChEBI" id="CHEBI:18420"/>
        <label>1</label>
        <note>catalytic</note>
    </ligand>
</feature>
<dbReference type="Gene3D" id="3.30.460.10">
    <property type="entry name" value="Beta Polymerase, domain 2"/>
    <property type="match status" value="1"/>
</dbReference>
<feature type="region of interest" description="Disordered" evidence="15">
    <location>
        <begin position="1"/>
        <end position="29"/>
    </location>
</feature>
<keyword evidence="10 12" id="KW-0539">Nucleus</keyword>
<evidence type="ECO:0000256" key="10">
    <source>
        <dbReference type="ARBA" id="ARBA00023242"/>
    </source>
</evidence>
<organism evidence="19 20">
    <name type="scientific">Stegastes partitus</name>
    <name type="common">bicolor damselfish</name>
    <dbReference type="NCBI Taxonomy" id="144197"/>
    <lineage>
        <taxon>Eukaryota</taxon>
        <taxon>Metazoa</taxon>
        <taxon>Chordata</taxon>
        <taxon>Craniata</taxon>
        <taxon>Vertebrata</taxon>
        <taxon>Euteleostomi</taxon>
        <taxon>Actinopterygii</taxon>
        <taxon>Neopterygii</taxon>
        <taxon>Teleostei</taxon>
        <taxon>Neoteleostei</taxon>
        <taxon>Acanthomorphata</taxon>
        <taxon>Ovalentaria</taxon>
        <taxon>Pomacentridae</taxon>
        <taxon>Stegastes</taxon>
    </lineage>
</organism>
<dbReference type="GO" id="GO:0031123">
    <property type="term" value="P:RNA 3'-end processing"/>
    <property type="evidence" value="ECO:0007669"/>
    <property type="project" value="InterPro"/>
</dbReference>
<keyword evidence="5 12" id="KW-0808">Transferase</keyword>
<dbReference type="PANTHER" id="PTHR10682:SF10">
    <property type="entry name" value="POLYNUCLEOTIDE ADENYLYLTRANSFERASE"/>
    <property type="match status" value="1"/>
</dbReference>